<comment type="caution">
    <text evidence="1">The sequence shown here is derived from an EMBL/GenBank/DDBJ whole genome shotgun (WGS) entry which is preliminary data.</text>
</comment>
<sequence>MKMAMGMVMAIEKTPHGLLARARTTTSASTAITMVIMTGIPTRAATPAVAPSSSRTI</sequence>
<dbReference type="Proteomes" id="UP000039021">
    <property type="component" value="Unassembled WGS sequence"/>
</dbReference>
<name>A0A916LB95_MYCTX</name>
<reference evidence="2" key="1">
    <citation type="submission" date="2015-03" db="EMBL/GenBank/DDBJ databases">
        <authorList>
            <consortium name="Pathogen Informatics"/>
        </authorList>
    </citation>
    <scope>NUCLEOTIDE SEQUENCE [LARGE SCALE GENOMIC DNA]</scope>
    <source>
        <strain evidence="2">N09902308</strain>
    </source>
</reference>
<dbReference type="AlphaFoldDB" id="A0A916LB95"/>
<accession>A0A916LB95</accession>
<protein>
    <submittedName>
        <fullName evidence="1">Uncharacterized protein</fullName>
    </submittedName>
</protein>
<proteinExistence type="predicted"/>
<evidence type="ECO:0000313" key="2">
    <source>
        <dbReference type="Proteomes" id="UP000039021"/>
    </source>
</evidence>
<organism evidence="1 2">
    <name type="scientific">Mycobacterium tuberculosis</name>
    <dbReference type="NCBI Taxonomy" id="1773"/>
    <lineage>
        <taxon>Bacteria</taxon>
        <taxon>Bacillati</taxon>
        <taxon>Actinomycetota</taxon>
        <taxon>Actinomycetes</taxon>
        <taxon>Mycobacteriales</taxon>
        <taxon>Mycobacteriaceae</taxon>
        <taxon>Mycobacterium</taxon>
        <taxon>Mycobacterium tuberculosis complex</taxon>
    </lineage>
</organism>
<dbReference type="EMBL" id="CSBK01000971">
    <property type="protein sequence ID" value="COY16394.1"/>
    <property type="molecule type" value="Genomic_DNA"/>
</dbReference>
<gene>
    <name evidence="1" type="ORF">ERS007739_02208</name>
</gene>
<evidence type="ECO:0000313" key="1">
    <source>
        <dbReference type="EMBL" id="COY16394.1"/>
    </source>
</evidence>